<reference evidence="3" key="1">
    <citation type="journal article" date="2019" name="Int. J. Syst. Evol. Microbiol.">
        <title>The Global Catalogue of Microorganisms (GCM) 10K type strain sequencing project: providing services to taxonomists for standard genome sequencing and annotation.</title>
        <authorList>
            <consortium name="The Broad Institute Genomics Platform"/>
            <consortium name="The Broad Institute Genome Sequencing Center for Infectious Disease"/>
            <person name="Wu L."/>
            <person name="Ma J."/>
        </authorList>
    </citation>
    <scope>NUCLEOTIDE SEQUENCE [LARGE SCALE GENOMIC DNA]</scope>
    <source>
        <strain evidence="3">CCM 7427</strain>
    </source>
</reference>
<dbReference type="EMBL" id="JBHUNP010000001">
    <property type="protein sequence ID" value="MFD2646498.1"/>
    <property type="molecule type" value="Genomic_DNA"/>
</dbReference>
<evidence type="ECO:0000313" key="2">
    <source>
        <dbReference type="EMBL" id="MFD2646498.1"/>
    </source>
</evidence>
<name>A0ABW5QFC7_9HYPH</name>
<keyword evidence="3" id="KW-1185">Reference proteome</keyword>
<evidence type="ECO:0008006" key="4">
    <source>
        <dbReference type="Google" id="ProtNLM"/>
    </source>
</evidence>
<feature type="transmembrane region" description="Helical" evidence="1">
    <location>
        <begin position="88"/>
        <end position="105"/>
    </location>
</feature>
<keyword evidence="1" id="KW-0472">Membrane</keyword>
<protein>
    <recommendedName>
        <fullName evidence="4">Prepilin type IV endopeptidase peptidase domain-containing protein</fullName>
    </recommendedName>
</protein>
<accession>A0ABW5QFC7</accession>
<evidence type="ECO:0000313" key="3">
    <source>
        <dbReference type="Proteomes" id="UP001597521"/>
    </source>
</evidence>
<comment type="caution">
    <text evidence="2">The sequence shown here is derived from an EMBL/GenBank/DDBJ whole genome shotgun (WGS) entry which is preliminary data.</text>
</comment>
<gene>
    <name evidence="2" type="ORF">ACFSX5_01675</name>
</gene>
<proteinExistence type="predicted"/>
<keyword evidence="1" id="KW-1133">Transmembrane helix</keyword>
<feature type="transmembrane region" description="Helical" evidence="1">
    <location>
        <begin position="140"/>
        <end position="158"/>
    </location>
</feature>
<organism evidence="2 3">
    <name type="scientific">Devosia albogilva</name>
    <dbReference type="NCBI Taxonomy" id="429726"/>
    <lineage>
        <taxon>Bacteria</taxon>
        <taxon>Pseudomonadati</taxon>
        <taxon>Pseudomonadota</taxon>
        <taxon>Alphaproteobacteria</taxon>
        <taxon>Hyphomicrobiales</taxon>
        <taxon>Devosiaceae</taxon>
        <taxon>Devosia</taxon>
    </lineage>
</organism>
<dbReference type="Proteomes" id="UP001597521">
    <property type="component" value="Unassembled WGS sequence"/>
</dbReference>
<feature type="transmembrane region" description="Helical" evidence="1">
    <location>
        <begin position="170"/>
        <end position="186"/>
    </location>
</feature>
<feature type="transmembrane region" description="Helical" evidence="1">
    <location>
        <begin position="27"/>
        <end position="46"/>
    </location>
</feature>
<dbReference type="RefSeq" id="WP_386831166.1">
    <property type="nucleotide sequence ID" value="NZ_JBHUNP010000001.1"/>
</dbReference>
<feature type="transmembrane region" description="Helical" evidence="1">
    <location>
        <begin position="58"/>
        <end position="76"/>
    </location>
</feature>
<keyword evidence="1" id="KW-0812">Transmembrane</keyword>
<sequence length="187" mass="20168">MFIHLLPEIGHYREQIDEDAEGSSGGILYVVLLGGTCIYYGIESFLSSSRRAGGRTAFVVHTAGYSLYFALIGYFLQHRGDPGDLQEILYILVLGIHILALDAAFRGQHEQLYDRIGRWVMATSVLAGWAVGNATTMPPLIIGSAFALLAGGMILNILRQELPASSDGRFLPFLVGASACAAMLAFA</sequence>
<evidence type="ECO:0000256" key="1">
    <source>
        <dbReference type="SAM" id="Phobius"/>
    </source>
</evidence>